<evidence type="ECO:0000313" key="2">
    <source>
        <dbReference type="EMBL" id="AIC16507.1"/>
    </source>
</evidence>
<keyword evidence="1" id="KW-0812">Transmembrane</keyword>
<reference evidence="2 3" key="1">
    <citation type="journal article" date="2014" name="Int. J. Syst. Evol. Microbiol.">
        <title>Nitrososphaera viennensis gen. nov., sp. nov., an aerobic and mesophilic, ammonia-oxidizing archaeon from soil and a member of the archaeal phylum Thaumarchaeota.</title>
        <authorList>
            <person name="Stieglmeier M."/>
            <person name="Klingl A."/>
            <person name="Alves R.J."/>
            <person name="Rittmann S.K."/>
            <person name="Melcher M."/>
            <person name="Leisch N."/>
            <person name="Schleper C."/>
        </authorList>
    </citation>
    <scope>NUCLEOTIDE SEQUENCE [LARGE SCALE GENOMIC DNA]</scope>
    <source>
        <strain evidence="2">EN76</strain>
    </source>
</reference>
<dbReference type="Proteomes" id="UP000027093">
    <property type="component" value="Chromosome"/>
</dbReference>
<evidence type="ECO:0000313" key="3">
    <source>
        <dbReference type="Proteomes" id="UP000027093"/>
    </source>
</evidence>
<feature type="transmembrane region" description="Helical" evidence="1">
    <location>
        <begin position="499"/>
        <end position="521"/>
    </location>
</feature>
<dbReference type="HOGENOM" id="CLU_033612_0_0_2"/>
<evidence type="ECO:0000256" key="1">
    <source>
        <dbReference type="SAM" id="Phobius"/>
    </source>
</evidence>
<keyword evidence="3" id="KW-1185">Reference proteome</keyword>
<keyword evidence="1" id="KW-0472">Membrane</keyword>
<organism evidence="2 3">
    <name type="scientific">Nitrososphaera viennensis EN76</name>
    <dbReference type="NCBI Taxonomy" id="926571"/>
    <lineage>
        <taxon>Archaea</taxon>
        <taxon>Nitrososphaerota</taxon>
        <taxon>Nitrososphaeria</taxon>
        <taxon>Nitrososphaerales</taxon>
        <taxon>Nitrososphaeraceae</taxon>
        <taxon>Nitrososphaera</taxon>
    </lineage>
</organism>
<dbReference type="AlphaFoldDB" id="A0A060HTT7"/>
<dbReference type="EMBL" id="CP007536">
    <property type="protein sequence ID" value="AIC16507.1"/>
    <property type="molecule type" value="Genomic_DNA"/>
</dbReference>
<proteinExistence type="predicted"/>
<sequence length="530" mass="57647">MIAQEMRQSFLPAVLVVIMSLLLANIAYQILPAADALCMAYGVYRMQAAAEGDNLYVLWEHETGYYNGQGDHNVFFKHSTDGGKTFGEVTSLYHSGPLCTAYPHMAVEGSNVYVMWGDGGDILFKASNDNGTSFGETITLGEGFLGNIGSAGPFVDGGRILASSDRVYVVWNDAQGEIIFRKSDDDGRSFGPPINVSKSDAQSVNPRIAASGNNIYVVWSEDARCEFMIEPTCSTKALFAKGYDPDGSLDEPVPVDKLAYSSFGEPMLLDKLTGDELSMPGFPSVAADGSNVYLLWKEKDNNLYFSSGNDRGQTFSSKVNLSKDYAEGMGAISIPSLWTRDGDVYVLLQAPGENGYLLLKSTDGGRNFERVTQPMPGEFKSEQSSNRQMIITEDGKAYLLWSIFSETERRVSFAAGYEDRSSVENQTDLVEKEYVPEIPPPSNVLLVASHDNVYALWLEAINATVSSQEQRIIMRASTDGGKTFGSATILEDVTTVPEFGTTAAIVAAALATGGIVAAARFTRYKRTNPR</sequence>
<protein>
    <recommendedName>
        <fullName evidence="4">Exo-alpha-sialidase</fullName>
    </recommendedName>
</protein>
<name>A0A060HTT7_9ARCH</name>
<dbReference type="STRING" id="926571.NVIE_022460"/>
<dbReference type="Gene3D" id="2.120.10.10">
    <property type="match status" value="1"/>
</dbReference>
<keyword evidence="1" id="KW-1133">Transmembrane helix</keyword>
<dbReference type="KEGG" id="nvn:NVIE_022460"/>
<dbReference type="CDD" id="cd15482">
    <property type="entry name" value="Sialidase_non-viral"/>
    <property type="match status" value="2"/>
</dbReference>
<gene>
    <name evidence="2" type="ORF">NVIE_022460</name>
</gene>
<evidence type="ECO:0008006" key="4">
    <source>
        <dbReference type="Google" id="ProtNLM"/>
    </source>
</evidence>
<accession>A0A060HTT7</accession>
<dbReference type="InterPro" id="IPR036278">
    <property type="entry name" value="Sialidase_sf"/>
</dbReference>
<dbReference type="SUPFAM" id="SSF50939">
    <property type="entry name" value="Sialidases"/>
    <property type="match status" value="1"/>
</dbReference>